<proteinExistence type="predicted"/>
<sequence>MSEAEDEEAPEGEDIEAADEGEGEKGDVGAEEGIVEDKLDESEEDPFELLDESSEDNEEEKLMYREYLDLTKEIDCQNAIINDLKEQTRDLCENPCRTHQDKANLKKILICLDQEKIKLKTMIRRAIHLQNNGSKRAYGDIELATSFIEENLLQTSISCSKTIKYPSPKRKSLTAQQICDALEEAESESESEADCC</sequence>
<evidence type="ECO:0000256" key="1">
    <source>
        <dbReference type="SAM" id="MobiDB-lite"/>
    </source>
</evidence>
<gene>
    <name evidence="3" type="primary">LOC111595742</name>
</gene>
<accession>A0A6J1LGH8</accession>
<evidence type="ECO:0000313" key="2">
    <source>
        <dbReference type="Proteomes" id="UP000504633"/>
    </source>
</evidence>
<organism evidence="2 3">
    <name type="scientific">Drosophila hydei</name>
    <name type="common">Fruit fly</name>
    <dbReference type="NCBI Taxonomy" id="7224"/>
    <lineage>
        <taxon>Eukaryota</taxon>
        <taxon>Metazoa</taxon>
        <taxon>Ecdysozoa</taxon>
        <taxon>Arthropoda</taxon>
        <taxon>Hexapoda</taxon>
        <taxon>Insecta</taxon>
        <taxon>Pterygota</taxon>
        <taxon>Neoptera</taxon>
        <taxon>Endopterygota</taxon>
        <taxon>Diptera</taxon>
        <taxon>Brachycera</taxon>
        <taxon>Muscomorpha</taxon>
        <taxon>Ephydroidea</taxon>
        <taxon>Drosophilidae</taxon>
        <taxon>Drosophila</taxon>
    </lineage>
</organism>
<feature type="region of interest" description="Disordered" evidence="1">
    <location>
        <begin position="1"/>
        <end position="57"/>
    </location>
</feature>
<dbReference type="RefSeq" id="XP_023165364.2">
    <property type="nucleotide sequence ID" value="XM_023309596.2"/>
</dbReference>
<dbReference type="OMA" id="TIKCASA"/>
<protein>
    <submittedName>
        <fullName evidence="3">Uncharacterized protein LOC111595742</fullName>
    </submittedName>
</protein>
<keyword evidence="2" id="KW-1185">Reference proteome</keyword>
<dbReference type="Proteomes" id="UP000504633">
    <property type="component" value="Unplaced"/>
</dbReference>
<name>A0A6J1LGH8_DROHY</name>
<evidence type="ECO:0000313" key="3">
    <source>
        <dbReference type="RefSeq" id="XP_023165364.2"/>
    </source>
</evidence>
<dbReference type="AlphaFoldDB" id="A0A6J1LGH8"/>
<dbReference type="KEGG" id="dhe:111595742"/>
<dbReference type="GeneID" id="111595742"/>
<feature type="compositionally biased region" description="Acidic residues" evidence="1">
    <location>
        <begin position="1"/>
        <end position="22"/>
    </location>
</feature>
<reference evidence="3" key="1">
    <citation type="submission" date="2025-08" db="UniProtKB">
        <authorList>
            <consortium name="RefSeq"/>
        </authorList>
    </citation>
    <scope>IDENTIFICATION</scope>
    <source>
        <strain evidence="3">15085-1641.00</strain>
        <tissue evidence="3">Whole body</tissue>
    </source>
</reference>
<feature type="compositionally biased region" description="Acidic residues" evidence="1">
    <location>
        <begin position="29"/>
        <end position="57"/>
    </location>
</feature>
<dbReference type="OrthoDB" id="7867639at2759"/>